<organism evidence="2">
    <name type="scientific">Tanacetum cinerariifolium</name>
    <name type="common">Dalmatian daisy</name>
    <name type="synonym">Chrysanthemum cinerariifolium</name>
    <dbReference type="NCBI Taxonomy" id="118510"/>
    <lineage>
        <taxon>Eukaryota</taxon>
        <taxon>Viridiplantae</taxon>
        <taxon>Streptophyta</taxon>
        <taxon>Embryophyta</taxon>
        <taxon>Tracheophyta</taxon>
        <taxon>Spermatophyta</taxon>
        <taxon>Magnoliopsida</taxon>
        <taxon>eudicotyledons</taxon>
        <taxon>Gunneridae</taxon>
        <taxon>Pentapetalae</taxon>
        <taxon>asterids</taxon>
        <taxon>campanulids</taxon>
        <taxon>Asterales</taxon>
        <taxon>Asteraceae</taxon>
        <taxon>Asteroideae</taxon>
        <taxon>Anthemideae</taxon>
        <taxon>Anthemidinae</taxon>
        <taxon>Tanacetum</taxon>
    </lineage>
</organism>
<name>A0A699R330_TANCI</name>
<comment type="caution">
    <text evidence="2">The sequence shown here is derived from an EMBL/GenBank/DDBJ whole genome shotgun (WGS) entry which is preliminary data.</text>
</comment>
<feature type="compositionally biased region" description="Acidic residues" evidence="1">
    <location>
        <begin position="1"/>
        <end position="14"/>
    </location>
</feature>
<reference evidence="2" key="1">
    <citation type="journal article" date="2019" name="Sci. Rep.">
        <title>Draft genome of Tanacetum cinerariifolium, the natural source of mosquito coil.</title>
        <authorList>
            <person name="Yamashiro T."/>
            <person name="Shiraishi A."/>
            <person name="Satake H."/>
            <person name="Nakayama K."/>
        </authorList>
    </citation>
    <scope>NUCLEOTIDE SEQUENCE</scope>
</reference>
<evidence type="ECO:0000256" key="1">
    <source>
        <dbReference type="SAM" id="MobiDB-lite"/>
    </source>
</evidence>
<proteinExistence type="predicted"/>
<feature type="non-terminal residue" evidence="2">
    <location>
        <position position="1"/>
    </location>
</feature>
<accession>A0A699R330</accession>
<protein>
    <submittedName>
        <fullName evidence="2">Uncharacterized protein</fullName>
    </submittedName>
</protein>
<gene>
    <name evidence="2" type="ORF">Tci_849291</name>
</gene>
<dbReference type="EMBL" id="BKCJ011060545">
    <property type="protein sequence ID" value="GFC77321.1"/>
    <property type="molecule type" value="Genomic_DNA"/>
</dbReference>
<feature type="region of interest" description="Disordered" evidence="1">
    <location>
        <begin position="1"/>
        <end position="71"/>
    </location>
</feature>
<evidence type="ECO:0000313" key="2">
    <source>
        <dbReference type="EMBL" id="GFC77321.1"/>
    </source>
</evidence>
<dbReference type="AlphaFoldDB" id="A0A699R330"/>
<sequence length="137" mass="15549">EGSDDEQASDEEGEEFIHPSLSTHDKEETRDEESFDPIPKTPENIDDEGNGKENLGLNVGREEGQDEEDDADELYRDVHVSKILLKIEQTVNEKLEVEVLTRPSNSSKTSYAVAADLSKMEFKRFFSRKWKATSLSI</sequence>